<dbReference type="OrthoDB" id="3212792at2"/>
<dbReference type="CDD" id="cd00448">
    <property type="entry name" value="YjgF_YER057c_UK114_family"/>
    <property type="match status" value="1"/>
</dbReference>
<protein>
    <submittedName>
        <fullName evidence="2">Enamine deaminase RidA</fullName>
    </submittedName>
</protein>
<evidence type="ECO:0000256" key="1">
    <source>
        <dbReference type="ARBA" id="ARBA00010552"/>
    </source>
</evidence>
<proteinExistence type="inferred from homology"/>
<dbReference type="PANTHER" id="PTHR11803">
    <property type="entry name" value="2-IMINOBUTANOATE/2-IMINOPROPANOATE DEAMINASE RIDA"/>
    <property type="match status" value="1"/>
</dbReference>
<evidence type="ECO:0000313" key="3">
    <source>
        <dbReference type="Proteomes" id="UP000076660"/>
    </source>
</evidence>
<dbReference type="Proteomes" id="UP000076660">
    <property type="component" value="Unassembled WGS sequence"/>
</dbReference>
<accession>A0A1W2LL23</accession>
<evidence type="ECO:0000313" key="2">
    <source>
        <dbReference type="EMBL" id="ONF63506.1"/>
    </source>
</evidence>
<dbReference type="PANTHER" id="PTHR11803:SF58">
    <property type="entry name" value="PROTEIN HMF1-RELATED"/>
    <property type="match status" value="1"/>
</dbReference>
<sequence length="139" mass="15041">MIQRWNPETVAAPIGPYSHLVRVPADHELVVVSGQIGVLPDGELAGPDAESQTRALLGNLERLLEASGAGPEHLVKVFSMLSGTEHLAGFRTAMRETFTRWYPEADWPAQSLIVVAALARPELVVEVEALIAVPVLSRD</sequence>
<dbReference type="InterPro" id="IPR006175">
    <property type="entry name" value="YjgF/YER057c/UK114"/>
</dbReference>
<dbReference type="Gene3D" id="3.30.1330.40">
    <property type="entry name" value="RutC-like"/>
    <property type="match status" value="1"/>
</dbReference>
<dbReference type="InterPro" id="IPR035959">
    <property type="entry name" value="RutC-like_sf"/>
</dbReference>
<comment type="caution">
    <text evidence="2">The sequence shown here is derived from an EMBL/GenBank/DDBJ whole genome shotgun (WGS) entry which is preliminary data.</text>
</comment>
<dbReference type="Pfam" id="PF01042">
    <property type="entry name" value="Ribonuc_L-PSP"/>
    <property type="match status" value="1"/>
</dbReference>
<comment type="similarity">
    <text evidence="1">Belongs to the RutC family.</text>
</comment>
<dbReference type="EMBL" id="LQMT02000036">
    <property type="protein sequence ID" value="ONF63506.1"/>
    <property type="molecule type" value="Genomic_DNA"/>
</dbReference>
<dbReference type="RefSeq" id="WP_063273043.1">
    <property type="nucleotide sequence ID" value="NZ_LQMT02000036.1"/>
</dbReference>
<name>A0A1W2LL23_9PSEU</name>
<dbReference type="AlphaFoldDB" id="A0A1W2LL23"/>
<organism evidence="2 3">
    <name type="scientific">Amycolatopsis keratiniphila subsp. keratiniphila</name>
    <dbReference type="NCBI Taxonomy" id="227715"/>
    <lineage>
        <taxon>Bacteria</taxon>
        <taxon>Bacillati</taxon>
        <taxon>Actinomycetota</taxon>
        <taxon>Actinomycetes</taxon>
        <taxon>Pseudonocardiales</taxon>
        <taxon>Pseudonocardiaceae</taxon>
        <taxon>Amycolatopsis</taxon>
        <taxon>Amycolatopsis japonica group</taxon>
    </lineage>
</organism>
<reference evidence="2 3" key="1">
    <citation type="submission" date="2016-12" db="EMBL/GenBank/DDBJ databases">
        <title>Amycolatopsis keratiniphila subsp. keratiniphila genome sequencing and assembly.</title>
        <authorList>
            <person name="Mayilraj S."/>
            <person name="Kaur N."/>
        </authorList>
    </citation>
    <scope>NUCLEOTIDE SEQUENCE [LARGE SCALE GENOMIC DNA]</scope>
    <source>
        <strain evidence="2 3">DSM 44409</strain>
    </source>
</reference>
<dbReference type="GO" id="GO:0005829">
    <property type="term" value="C:cytosol"/>
    <property type="evidence" value="ECO:0007669"/>
    <property type="project" value="TreeGrafter"/>
</dbReference>
<gene>
    <name evidence="2" type="ORF">AVR91_0233755</name>
</gene>
<dbReference type="SUPFAM" id="SSF55298">
    <property type="entry name" value="YjgF-like"/>
    <property type="match status" value="1"/>
</dbReference>
<dbReference type="GO" id="GO:0019239">
    <property type="term" value="F:deaminase activity"/>
    <property type="evidence" value="ECO:0007669"/>
    <property type="project" value="TreeGrafter"/>
</dbReference>